<keyword evidence="3" id="KW-1185">Reference proteome</keyword>
<feature type="transmembrane region" description="Helical" evidence="1">
    <location>
        <begin position="12"/>
        <end position="29"/>
    </location>
</feature>
<feature type="transmembrane region" description="Helical" evidence="1">
    <location>
        <begin position="89"/>
        <end position="108"/>
    </location>
</feature>
<reference evidence="3" key="1">
    <citation type="journal article" date="2019" name="Int. J. Syst. Evol. Microbiol.">
        <title>The Global Catalogue of Microorganisms (GCM) 10K type strain sequencing project: providing services to taxonomists for standard genome sequencing and annotation.</title>
        <authorList>
            <consortium name="The Broad Institute Genomics Platform"/>
            <consortium name="The Broad Institute Genome Sequencing Center for Infectious Disease"/>
            <person name="Wu L."/>
            <person name="Ma J."/>
        </authorList>
    </citation>
    <scope>NUCLEOTIDE SEQUENCE [LARGE SCALE GENOMIC DNA]</scope>
    <source>
        <strain evidence="3">CCM 8932</strain>
    </source>
</reference>
<gene>
    <name evidence="2" type="ORF">ACFP3T_13490</name>
</gene>
<feature type="transmembrane region" description="Helical" evidence="1">
    <location>
        <begin position="114"/>
        <end position="137"/>
    </location>
</feature>
<dbReference type="Proteomes" id="UP001596253">
    <property type="component" value="Unassembled WGS sequence"/>
</dbReference>
<keyword evidence="1" id="KW-1133">Transmembrane helix</keyword>
<organism evidence="2 3">
    <name type="scientific">Lactiplantibacillus dongliensis</name>
    <dbReference type="NCBI Taxonomy" id="2559919"/>
    <lineage>
        <taxon>Bacteria</taxon>
        <taxon>Bacillati</taxon>
        <taxon>Bacillota</taxon>
        <taxon>Bacilli</taxon>
        <taxon>Lactobacillales</taxon>
        <taxon>Lactobacillaceae</taxon>
        <taxon>Lactiplantibacillus</taxon>
    </lineage>
</organism>
<keyword evidence="1" id="KW-0812">Transmembrane</keyword>
<keyword evidence="1" id="KW-0472">Membrane</keyword>
<accession>A0ABW1RA43</accession>
<sequence length="144" mass="16299">MTRAQRIVRLTFWDNNLTVVLLGGLFFGVAMPSWLSLIIVALISANLGGLCWYLSKYLGVKTFKGLYFVDDERDKVVALRVHNVCMNTLLSSIYALMAIVFVLMGSGWHLTVVLFGNIILGLLLVVIVVSNCQYYYLWHKYDKA</sequence>
<dbReference type="RefSeq" id="WP_137639873.1">
    <property type="nucleotide sequence ID" value="NZ_BJDK01000011.1"/>
</dbReference>
<feature type="transmembrane region" description="Helical" evidence="1">
    <location>
        <begin position="35"/>
        <end position="54"/>
    </location>
</feature>
<protein>
    <submittedName>
        <fullName evidence="2">Uncharacterized protein</fullName>
    </submittedName>
</protein>
<proteinExistence type="predicted"/>
<evidence type="ECO:0000256" key="1">
    <source>
        <dbReference type="SAM" id="Phobius"/>
    </source>
</evidence>
<name>A0ABW1RA43_9LACO</name>
<comment type="caution">
    <text evidence="2">The sequence shown here is derived from an EMBL/GenBank/DDBJ whole genome shotgun (WGS) entry which is preliminary data.</text>
</comment>
<evidence type="ECO:0000313" key="2">
    <source>
        <dbReference type="EMBL" id="MFC6165677.1"/>
    </source>
</evidence>
<dbReference type="EMBL" id="JBHSSD010000057">
    <property type="protein sequence ID" value="MFC6165677.1"/>
    <property type="molecule type" value="Genomic_DNA"/>
</dbReference>
<evidence type="ECO:0000313" key="3">
    <source>
        <dbReference type="Proteomes" id="UP001596253"/>
    </source>
</evidence>